<evidence type="ECO:0000256" key="4">
    <source>
        <dbReference type="ARBA" id="ARBA00022475"/>
    </source>
</evidence>
<keyword evidence="4" id="KW-1003">Cell membrane</keyword>
<dbReference type="InterPro" id="IPR013525">
    <property type="entry name" value="ABC2_TM"/>
</dbReference>
<protein>
    <submittedName>
        <fullName evidence="10">ABC-type multidrug transport system permease subunit</fullName>
    </submittedName>
</protein>
<accession>A0A4R3MHK4</accession>
<dbReference type="EMBL" id="SMAL01000009">
    <property type="protein sequence ID" value="TCT13102.1"/>
    <property type="molecule type" value="Genomic_DNA"/>
</dbReference>
<feature type="transmembrane region" description="Helical" evidence="8">
    <location>
        <begin position="236"/>
        <end position="265"/>
    </location>
</feature>
<dbReference type="InterPro" id="IPR051449">
    <property type="entry name" value="ABC-2_transporter_component"/>
</dbReference>
<keyword evidence="11" id="KW-1185">Reference proteome</keyword>
<dbReference type="Proteomes" id="UP000294902">
    <property type="component" value="Unassembled WGS sequence"/>
</dbReference>
<feature type="transmembrane region" description="Helical" evidence="8">
    <location>
        <begin position="271"/>
        <end position="292"/>
    </location>
</feature>
<gene>
    <name evidence="10" type="ORF">EDC18_10965</name>
</gene>
<dbReference type="AlphaFoldDB" id="A0A4R3MHK4"/>
<name>A0A4R3MHK4_9FIRM</name>
<feature type="transmembrane region" description="Helical" evidence="8">
    <location>
        <begin position="304"/>
        <end position="323"/>
    </location>
</feature>
<proteinExistence type="inferred from homology"/>
<comment type="similarity">
    <text evidence="2">Belongs to the ABC-2 integral membrane protein family.</text>
</comment>
<evidence type="ECO:0000256" key="8">
    <source>
        <dbReference type="SAM" id="Phobius"/>
    </source>
</evidence>
<evidence type="ECO:0000256" key="3">
    <source>
        <dbReference type="ARBA" id="ARBA00022448"/>
    </source>
</evidence>
<comment type="caution">
    <text evidence="10">The sequence shown here is derived from an EMBL/GenBank/DDBJ whole genome shotgun (WGS) entry which is preliminary data.</text>
</comment>
<feature type="transmembrane region" description="Helical" evidence="8">
    <location>
        <begin position="195"/>
        <end position="215"/>
    </location>
</feature>
<evidence type="ECO:0000256" key="2">
    <source>
        <dbReference type="ARBA" id="ARBA00007783"/>
    </source>
</evidence>
<evidence type="ECO:0000256" key="6">
    <source>
        <dbReference type="ARBA" id="ARBA00022989"/>
    </source>
</evidence>
<keyword evidence="6 8" id="KW-1133">Transmembrane helix</keyword>
<keyword evidence="3" id="KW-0813">Transport</keyword>
<dbReference type="PANTHER" id="PTHR30294">
    <property type="entry name" value="MEMBRANE COMPONENT OF ABC TRANSPORTER YHHJ-RELATED"/>
    <property type="match status" value="1"/>
</dbReference>
<evidence type="ECO:0000313" key="11">
    <source>
        <dbReference type="Proteomes" id="UP000294902"/>
    </source>
</evidence>
<feature type="transmembrane region" description="Helical" evidence="8">
    <location>
        <begin position="355"/>
        <end position="377"/>
    </location>
</feature>
<evidence type="ECO:0000256" key="7">
    <source>
        <dbReference type="ARBA" id="ARBA00023136"/>
    </source>
</evidence>
<sequence length="386" mass="43521">MFSIIWLRIKRIKESLPIIIGLTVMAFGLIAAFSSAFKSEYRPVVFLVDRNETEYAKLFINNLEAADLYDFRVTTYDNAMDGVQNFGGIAAVIIEEDFLIKGDNSISIVNINTSAEYGNLLQVVNNKLNQFVNQINLSNSIQEYFQVQNMRVNALEIDEFVSRNYNDGWNSPTYKTNSYFIEGSSSNDFMLKHSLIGFTIFFSMYTMIFGIGDMVEEKRIYVYHRQLVTPIKSRSILFGNLIYTFSLSFIQVLIMILGGAYIFGIDWGNNIGAILLVMSAFVFCGTSLGLFMSSMVKNIQQLSALTPIVLTSTAMIGGCMWPLEMIDNNILLFLASLTPQKWAVTTISRMAIYNYAPNIIIMPIIILLVMGGVLLVLGTNRFNKFS</sequence>
<dbReference type="OrthoDB" id="266913at2"/>
<evidence type="ECO:0000259" key="9">
    <source>
        <dbReference type="PROSITE" id="PS51012"/>
    </source>
</evidence>
<evidence type="ECO:0000256" key="1">
    <source>
        <dbReference type="ARBA" id="ARBA00004651"/>
    </source>
</evidence>
<dbReference type="GO" id="GO:0140359">
    <property type="term" value="F:ABC-type transporter activity"/>
    <property type="evidence" value="ECO:0007669"/>
    <property type="project" value="InterPro"/>
</dbReference>
<dbReference type="PANTHER" id="PTHR30294:SF45">
    <property type="entry name" value="LINEARMYCIN RESISTANCE PERMEASE PROTEIN LNRN"/>
    <property type="match status" value="1"/>
</dbReference>
<dbReference type="InterPro" id="IPR047817">
    <property type="entry name" value="ABC2_TM_bact-type"/>
</dbReference>
<keyword evidence="7 8" id="KW-0472">Membrane</keyword>
<feature type="domain" description="ABC transmembrane type-2" evidence="9">
    <location>
        <begin position="158"/>
        <end position="385"/>
    </location>
</feature>
<reference evidence="10 11" key="1">
    <citation type="submission" date="2019-03" db="EMBL/GenBank/DDBJ databases">
        <title>Genomic Encyclopedia of Type Strains, Phase IV (KMG-IV): sequencing the most valuable type-strain genomes for metagenomic binning, comparative biology and taxonomic classification.</title>
        <authorList>
            <person name="Goeker M."/>
        </authorList>
    </citation>
    <scope>NUCLEOTIDE SEQUENCE [LARGE SCALE GENOMIC DNA]</scope>
    <source>
        <strain evidence="10 11">DSM 24629</strain>
    </source>
</reference>
<organism evidence="10 11">
    <name type="scientific">Natranaerovirga pectinivora</name>
    <dbReference type="NCBI Taxonomy" id="682400"/>
    <lineage>
        <taxon>Bacteria</taxon>
        <taxon>Bacillati</taxon>
        <taxon>Bacillota</taxon>
        <taxon>Clostridia</taxon>
        <taxon>Lachnospirales</taxon>
        <taxon>Natranaerovirgaceae</taxon>
        <taxon>Natranaerovirga</taxon>
    </lineage>
</organism>
<dbReference type="Pfam" id="PF12698">
    <property type="entry name" value="ABC2_membrane_3"/>
    <property type="match status" value="1"/>
</dbReference>
<dbReference type="GO" id="GO:0005886">
    <property type="term" value="C:plasma membrane"/>
    <property type="evidence" value="ECO:0007669"/>
    <property type="project" value="UniProtKB-SubCell"/>
</dbReference>
<evidence type="ECO:0000256" key="5">
    <source>
        <dbReference type="ARBA" id="ARBA00022692"/>
    </source>
</evidence>
<keyword evidence="5 8" id="KW-0812">Transmembrane</keyword>
<dbReference type="RefSeq" id="WP_132253417.1">
    <property type="nucleotide sequence ID" value="NZ_SMAL01000009.1"/>
</dbReference>
<feature type="transmembrane region" description="Helical" evidence="8">
    <location>
        <begin position="16"/>
        <end position="37"/>
    </location>
</feature>
<dbReference type="PROSITE" id="PS51012">
    <property type="entry name" value="ABC_TM2"/>
    <property type="match status" value="1"/>
</dbReference>
<evidence type="ECO:0000313" key="10">
    <source>
        <dbReference type="EMBL" id="TCT13102.1"/>
    </source>
</evidence>
<comment type="subcellular location">
    <subcellularLocation>
        <location evidence="1">Cell membrane</location>
        <topology evidence="1">Multi-pass membrane protein</topology>
    </subcellularLocation>
</comment>